<accession>A0A5B7J7F8</accession>
<reference evidence="1 2" key="1">
    <citation type="submission" date="2019-05" db="EMBL/GenBank/DDBJ databases">
        <title>Another draft genome of Portunus trituberculatus and its Hox gene families provides insights of decapod evolution.</title>
        <authorList>
            <person name="Jeong J.-H."/>
            <person name="Song I."/>
            <person name="Kim S."/>
            <person name="Choi T."/>
            <person name="Kim D."/>
            <person name="Ryu S."/>
            <person name="Kim W."/>
        </authorList>
    </citation>
    <scope>NUCLEOTIDE SEQUENCE [LARGE SCALE GENOMIC DNA]</scope>
    <source>
        <tissue evidence="1">Muscle</tissue>
    </source>
</reference>
<comment type="caution">
    <text evidence="1">The sequence shown here is derived from an EMBL/GenBank/DDBJ whole genome shotgun (WGS) entry which is preliminary data.</text>
</comment>
<dbReference type="Proteomes" id="UP000324222">
    <property type="component" value="Unassembled WGS sequence"/>
</dbReference>
<organism evidence="1 2">
    <name type="scientific">Portunus trituberculatus</name>
    <name type="common">Swimming crab</name>
    <name type="synonym">Neptunus trituberculatus</name>
    <dbReference type="NCBI Taxonomy" id="210409"/>
    <lineage>
        <taxon>Eukaryota</taxon>
        <taxon>Metazoa</taxon>
        <taxon>Ecdysozoa</taxon>
        <taxon>Arthropoda</taxon>
        <taxon>Crustacea</taxon>
        <taxon>Multicrustacea</taxon>
        <taxon>Malacostraca</taxon>
        <taxon>Eumalacostraca</taxon>
        <taxon>Eucarida</taxon>
        <taxon>Decapoda</taxon>
        <taxon>Pleocyemata</taxon>
        <taxon>Brachyura</taxon>
        <taxon>Eubrachyura</taxon>
        <taxon>Portunoidea</taxon>
        <taxon>Portunidae</taxon>
        <taxon>Portuninae</taxon>
        <taxon>Portunus</taxon>
    </lineage>
</organism>
<dbReference type="AlphaFoldDB" id="A0A5B7J7F8"/>
<evidence type="ECO:0000313" key="2">
    <source>
        <dbReference type="Proteomes" id="UP000324222"/>
    </source>
</evidence>
<keyword evidence="2" id="KW-1185">Reference proteome</keyword>
<protein>
    <submittedName>
        <fullName evidence="1">Uncharacterized protein</fullName>
    </submittedName>
</protein>
<sequence>MPKRGQAAAAATRAHRTKSFMFATVPDSEWLLGTSVIWSLYDISLRRHHLQRLPYLSFFRPTLR</sequence>
<dbReference type="EMBL" id="VSRR010085156">
    <property type="protein sequence ID" value="MPC90655.1"/>
    <property type="molecule type" value="Genomic_DNA"/>
</dbReference>
<name>A0A5B7J7F8_PORTR</name>
<proteinExistence type="predicted"/>
<gene>
    <name evidence="1" type="ORF">E2C01_085653</name>
</gene>
<evidence type="ECO:0000313" key="1">
    <source>
        <dbReference type="EMBL" id="MPC90655.1"/>
    </source>
</evidence>